<dbReference type="AlphaFoldDB" id="A0AA41UMZ7"/>
<dbReference type="Proteomes" id="UP001165427">
    <property type="component" value="Unassembled WGS sequence"/>
</dbReference>
<gene>
    <name evidence="1" type="ORF">MRX98_21640</name>
</gene>
<evidence type="ECO:0000313" key="2">
    <source>
        <dbReference type="Proteomes" id="UP001165427"/>
    </source>
</evidence>
<accession>A0AA41UMZ7</accession>
<reference evidence="1" key="1">
    <citation type="submission" date="2022-04" db="EMBL/GenBank/DDBJ databases">
        <title>Desulfatitalea alkaliphila sp. nov., a novel anaerobic sulfate-reducing bacterium isolated from terrestrial mud volcano, Taman Peninsula, Russia.</title>
        <authorList>
            <person name="Khomyakova M.A."/>
            <person name="Merkel A.Y."/>
            <person name="Slobodkin A.I."/>
        </authorList>
    </citation>
    <scope>NUCLEOTIDE SEQUENCE</scope>
    <source>
        <strain evidence="1">M08but</strain>
    </source>
</reference>
<dbReference type="RefSeq" id="WP_246915201.1">
    <property type="nucleotide sequence ID" value="NZ_JALJRB010000064.1"/>
</dbReference>
<comment type="caution">
    <text evidence="1">The sequence shown here is derived from an EMBL/GenBank/DDBJ whole genome shotgun (WGS) entry which is preliminary data.</text>
</comment>
<keyword evidence="2" id="KW-1185">Reference proteome</keyword>
<feature type="non-terminal residue" evidence="1">
    <location>
        <position position="1"/>
    </location>
</feature>
<name>A0AA41UMZ7_9BACT</name>
<proteinExistence type="predicted"/>
<evidence type="ECO:0000313" key="1">
    <source>
        <dbReference type="EMBL" id="MCJ8503191.1"/>
    </source>
</evidence>
<protein>
    <submittedName>
        <fullName evidence="1">Uncharacterized protein</fullName>
    </submittedName>
</protein>
<sequence>PFSLTDSAEVRGVLGVRDGKEMVLNGSSVVESASAYVPAGCERASVSAIDDLTRKIVEELRDNSPSELNK</sequence>
<organism evidence="1 2">
    <name type="scientific">Desulfatitalea alkaliphila</name>
    <dbReference type="NCBI Taxonomy" id="2929485"/>
    <lineage>
        <taxon>Bacteria</taxon>
        <taxon>Pseudomonadati</taxon>
        <taxon>Thermodesulfobacteriota</taxon>
        <taxon>Desulfobacteria</taxon>
        <taxon>Desulfobacterales</taxon>
        <taxon>Desulfosarcinaceae</taxon>
        <taxon>Desulfatitalea</taxon>
    </lineage>
</organism>
<dbReference type="EMBL" id="JALJRB010000064">
    <property type="protein sequence ID" value="MCJ8503191.1"/>
    <property type="molecule type" value="Genomic_DNA"/>
</dbReference>